<evidence type="ECO:0000256" key="6">
    <source>
        <dbReference type="ARBA" id="ARBA00022857"/>
    </source>
</evidence>
<dbReference type="Pfam" id="PF00258">
    <property type="entry name" value="Flavodoxin_1"/>
    <property type="match status" value="1"/>
</dbReference>
<dbReference type="PRINTS" id="PR00369">
    <property type="entry name" value="FLAVODOXIN"/>
</dbReference>
<dbReference type="Proteomes" id="UP000558488">
    <property type="component" value="Unassembled WGS sequence"/>
</dbReference>
<sequence length="305" mass="34666">MGCMYSSPQDEPTLRRTSSVKDSSFVEKMKKTGRNVIVFYGSQTGTAEEFANRLSKDAHRYGMRGMSADPEEYDLADLGSLPEIENSLAVFCMATYGEGDPTDNAQDFYDWLQETDVDLSGVKYAVFGLGNKTYEHFNAMGKSQFRLPFKATTPVIMIGPGTGVAPFIGFIQERAWLKQQGKEVGETLLYYGCRRSDEDYLYREELAQFHKEGSLTQLNVAFSREQPHKVYVQHLLKRDKEHLWKLIHDGGAHIYVCGDARNMARDVQNTFYDIVSELGSMEHAQAVDYIKKLMTKGRYSLDVWS</sequence>
<feature type="domain" description="Flavodoxin-like" evidence="10">
    <location>
        <begin position="36"/>
        <end position="189"/>
    </location>
</feature>
<evidence type="ECO:0000313" key="11">
    <source>
        <dbReference type="EMBL" id="KAF6366885.1"/>
    </source>
</evidence>
<keyword evidence="6" id="KW-0521">NADP</keyword>
<dbReference type="GO" id="GO:0005829">
    <property type="term" value="C:cytosol"/>
    <property type="evidence" value="ECO:0007669"/>
    <property type="project" value="TreeGrafter"/>
</dbReference>
<comment type="cofactor">
    <cofactor evidence="2">
        <name>FAD</name>
        <dbReference type="ChEBI" id="CHEBI:57692"/>
    </cofactor>
</comment>
<feature type="region of interest" description="Disordered" evidence="9">
    <location>
        <begin position="1"/>
        <end position="20"/>
    </location>
</feature>
<dbReference type="PRINTS" id="PR00371">
    <property type="entry name" value="FPNCR"/>
</dbReference>
<dbReference type="GO" id="GO:0003958">
    <property type="term" value="F:NADPH-hemoprotein reductase activity"/>
    <property type="evidence" value="ECO:0007669"/>
    <property type="project" value="UniProtKB-EC"/>
</dbReference>
<comment type="cofactor">
    <cofactor evidence="1">
        <name>FMN</name>
        <dbReference type="ChEBI" id="CHEBI:58210"/>
    </cofactor>
</comment>
<dbReference type="InterPro" id="IPR029039">
    <property type="entry name" value="Flavoprotein-like_sf"/>
</dbReference>
<reference evidence="11 12" key="1">
    <citation type="journal article" date="2020" name="Nature">
        <title>Six reference-quality genomes reveal evolution of bat adaptations.</title>
        <authorList>
            <person name="Jebb D."/>
            <person name="Huang Z."/>
            <person name="Pippel M."/>
            <person name="Hughes G.M."/>
            <person name="Lavrichenko K."/>
            <person name="Devanna P."/>
            <person name="Winkler S."/>
            <person name="Jermiin L.S."/>
            <person name="Skirmuntt E.C."/>
            <person name="Katzourakis A."/>
            <person name="Burkitt-Gray L."/>
            <person name="Ray D.A."/>
            <person name="Sullivan K.A.M."/>
            <person name="Roscito J.G."/>
            <person name="Kirilenko B.M."/>
            <person name="Davalos L.M."/>
            <person name="Corthals A.P."/>
            <person name="Power M.L."/>
            <person name="Jones G."/>
            <person name="Ransome R.D."/>
            <person name="Dechmann D.K.N."/>
            <person name="Locatelli A.G."/>
            <person name="Puechmaille S.J."/>
            <person name="Fedrigo O."/>
            <person name="Jarvis E.D."/>
            <person name="Hiller M."/>
            <person name="Vernes S.C."/>
            <person name="Myers E.W."/>
            <person name="Teeling E.C."/>
        </authorList>
    </citation>
    <scope>NUCLEOTIDE SEQUENCE [LARGE SCALE GENOMIC DNA]</scope>
    <source>
        <strain evidence="11">MPipKuh1</strain>
        <tissue evidence="11">Flight muscle</tissue>
    </source>
</reference>
<dbReference type="GO" id="GO:0010181">
    <property type="term" value="F:FMN binding"/>
    <property type="evidence" value="ECO:0007669"/>
    <property type="project" value="InterPro"/>
</dbReference>
<keyword evidence="5" id="KW-0274">FAD</keyword>
<evidence type="ECO:0000256" key="9">
    <source>
        <dbReference type="SAM" id="MobiDB-lite"/>
    </source>
</evidence>
<dbReference type="PANTHER" id="PTHR19384">
    <property type="entry name" value="NITRIC OXIDE SYNTHASE-RELATED"/>
    <property type="match status" value="1"/>
</dbReference>
<dbReference type="EMBL" id="JACAGB010000004">
    <property type="protein sequence ID" value="KAF6366885.1"/>
    <property type="molecule type" value="Genomic_DNA"/>
</dbReference>
<dbReference type="InterPro" id="IPR008254">
    <property type="entry name" value="Flavodoxin/NO_synth"/>
</dbReference>
<evidence type="ECO:0000259" key="10">
    <source>
        <dbReference type="PROSITE" id="PS50902"/>
    </source>
</evidence>
<name>A0A7J7YYL5_PIPKU</name>
<dbReference type="InterPro" id="IPR039261">
    <property type="entry name" value="FNR_nucleotide-bd"/>
</dbReference>
<evidence type="ECO:0000256" key="2">
    <source>
        <dbReference type="ARBA" id="ARBA00001974"/>
    </source>
</evidence>
<protein>
    <recommendedName>
        <fullName evidence="8">NADPH--hemoprotein reductase</fullName>
        <ecNumber evidence="8">1.6.2.4</ecNumber>
    </recommendedName>
</protein>
<dbReference type="AlphaFoldDB" id="A0A7J7YYL5"/>
<dbReference type="InterPro" id="IPR001433">
    <property type="entry name" value="OxRdtase_FAD/NAD-bd"/>
</dbReference>
<dbReference type="EC" id="1.6.2.4" evidence="8"/>
<gene>
    <name evidence="11" type="ORF">mPipKuh1_013875</name>
</gene>
<dbReference type="PANTHER" id="PTHR19384:SF17">
    <property type="entry name" value="NADPH--CYTOCHROME P450 REDUCTASE"/>
    <property type="match status" value="1"/>
</dbReference>
<dbReference type="Gene3D" id="3.40.50.80">
    <property type="entry name" value="Nucleotide-binding domain of ferredoxin-NADP reductase (FNR) module"/>
    <property type="match status" value="1"/>
</dbReference>
<organism evidence="11 12">
    <name type="scientific">Pipistrellus kuhlii</name>
    <name type="common">Kuhl's pipistrelle</name>
    <dbReference type="NCBI Taxonomy" id="59472"/>
    <lineage>
        <taxon>Eukaryota</taxon>
        <taxon>Metazoa</taxon>
        <taxon>Chordata</taxon>
        <taxon>Craniata</taxon>
        <taxon>Vertebrata</taxon>
        <taxon>Euteleostomi</taxon>
        <taxon>Mammalia</taxon>
        <taxon>Eutheria</taxon>
        <taxon>Laurasiatheria</taxon>
        <taxon>Chiroptera</taxon>
        <taxon>Yangochiroptera</taxon>
        <taxon>Vespertilionidae</taxon>
        <taxon>Pipistrellus</taxon>
    </lineage>
</organism>
<evidence type="ECO:0000256" key="8">
    <source>
        <dbReference type="ARBA" id="ARBA00023797"/>
    </source>
</evidence>
<dbReference type="Pfam" id="PF00175">
    <property type="entry name" value="NAD_binding_1"/>
    <property type="match status" value="1"/>
</dbReference>
<dbReference type="PROSITE" id="PS50902">
    <property type="entry name" value="FLAVODOXIN_LIKE"/>
    <property type="match status" value="1"/>
</dbReference>
<keyword evidence="7" id="KW-0560">Oxidoreductase</keyword>
<evidence type="ECO:0000256" key="4">
    <source>
        <dbReference type="ARBA" id="ARBA00022643"/>
    </source>
</evidence>
<accession>A0A7J7YYL5</accession>
<dbReference type="SUPFAM" id="SSF52218">
    <property type="entry name" value="Flavoproteins"/>
    <property type="match status" value="1"/>
</dbReference>
<dbReference type="SUPFAM" id="SSF52343">
    <property type="entry name" value="Ferredoxin reductase-like, C-terminal NADP-linked domain"/>
    <property type="match status" value="1"/>
</dbReference>
<dbReference type="GO" id="GO:0009725">
    <property type="term" value="P:response to hormone"/>
    <property type="evidence" value="ECO:0007669"/>
    <property type="project" value="TreeGrafter"/>
</dbReference>
<evidence type="ECO:0000256" key="3">
    <source>
        <dbReference type="ARBA" id="ARBA00022630"/>
    </source>
</evidence>
<evidence type="ECO:0000256" key="1">
    <source>
        <dbReference type="ARBA" id="ARBA00001917"/>
    </source>
</evidence>
<evidence type="ECO:0000313" key="12">
    <source>
        <dbReference type="Proteomes" id="UP000558488"/>
    </source>
</evidence>
<dbReference type="Gene3D" id="3.40.50.360">
    <property type="match status" value="1"/>
</dbReference>
<proteinExistence type="predicted"/>
<keyword evidence="12" id="KW-1185">Reference proteome</keyword>
<comment type="caution">
    <text evidence="11">The sequence shown here is derived from an EMBL/GenBank/DDBJ whole genome shotgun (WGS) entry which is preliminary data.</text>
</comment>
<dbReference type="InterPro" id="IPR001709">
    <property type="entry name" value="Flavoprot_Pyr_Nucl_cyt_Rdtase"/>
</dbReference>
<dbReference type="InterPro" id="IPR001094">
    <property type="entry name" value="Flavdoxin-like"/>
</dbReference>
<keyword evidence="4" id="KW-0288">FMN</keyword>
<evidence type="ECO:0000256" key="7">
    <source>
        <dbReference type="ARBA" id="ARBA00023002"/>
    </source>
</evidence>
<keyword evidence="3" id="KW-0285">Flavoprotein</keyword>
<evidence type="ECO:0000256" key="5">
    <source>
        <dbReference type="ARBA" id="ARBA00022827"/>
    </source>
</evidence>
<dbReference type="FunFam" id="3.40.50.80:FF:000001">
    <property type="entry name" value="NADPH--cytochrome P450 reductase 1"/>
    <property type="match status" value="1"/>
</dbReference>
<dbReference type="GO" id="GO:0050660">
    <property type="term" value="F:flavin adenine dinucleotide binding"/>
    <property type="evidence" value="ECO:0007669"/>
    <property type="project" value="TreeGrafter"/>
</dbReference>